<comment type="subcellular location">
    <subcellularLocation>
        <location evidence="1">Membrane</location>
        <topology evidence="1">Multi-pass membrane protein</topology>
    </subcellularLocation>
</comment>
<feature type="domain" description="Major facilitator superfamily (MFS) profile" evidence="7">
    <location>
        <begin position="131"/>
        <end position="563"/>
    </location>
</feature>
<dbReference type="OrthoDB" id="5296287at2759"/>
<evidence type="ECO:0000256" key="4">
    <source>
        <dbReference type="ARBA" id="ARBA00023136"/>
    </source>
</evidence>
<dbReference type="InParanoid" id="A0A4S2MQB3"/>
<sequence length="572" mass="62583">MAAEKGDPSRLDPDQNTIVPEDAPSHLSRSRSTSSSSHNDTDLQPVKSTTGLQDIVEKRPNDEDVDIEAHPDAFELQPIKTVRSHASHRSSVIERGYSHAQSDMARDIVGWDGEEDPENPRNWQTKRKVLVMAWIAAICFVSPLASSMFAPGVTFMNKEFGNTSSTLTSLVVSVYVLGWAVGPLFLSPLSEIYGRRRVIDAANWFFVVWQIGCALAPNLDSLIVMRFLAGIGGSASITIGGGVIADLFAPEVRGSASAAFAMGPLFGPVVGPICGGFIAQRIGWRWVYWILLIVGGVVAAGMTIFSEETNPEILLARKTERLRKETGNPNLVSWYDKDREVKPPLQILKHGLIRPLKMLVKSPICMLMCIYMSTVYGVLYLLFTSATLVFGWQYRFSPETSGLAYLGFGIGFFLGLACQAILSDKTLLKLAARNNGVAEPEMRLPLCALFSLFIPIALFWYGWSADQKVHWIVPIIGMVPFGIGMMGVFLPVQTYMIDAFPQYAASAIAALTATRSLVGAFLPMAGTPMYEAVGLGWGNSILAFASLVLGGCVFLLYKFGKTIREKYPINLD</sequence>
<evidence type="ECO:0000313" key="8">
    <source>
        <dbReference type="EMBL" id="TGZ76708.1"/>
    </source>
</evidence>
<protein>
    <submittedName>
        <fullName evidence="8">Synaptic vesicle transporter</fullName>
    </submittedName>
</protein>
<dbReference type="Pfam" id="PF07690">
    <property type="entry name" value="MFS_1"/>
    <property type="match status" value="1"/>
</dbReference>
<dbReference type="Gene3D" id="1.20.1250.20">
    <property type="entry name" value="MFS general substrate transporter like domains"/>
    <property type="match status" value="1"/>
</dbReference>
<reference evidence="8 9" key="1">
    <citation type="submission" date="2019-04" db="EMBL/GenBank/DDBJ databases">
        <title>Comparative genomics and transcriptomics to analyze fruiting body development in filamentous ascomycetes.</title>
        <authorList>
            <consortium name="DOE Joint Genome Institute"/>
            <person name="Lutkenhaus R."/>
            <person name="Traeger S."/>
            <person name="Breuer J."/>
            <person name="Kuo A."/>
            <person name="Lipzen A."/>
            <person name="Pangilinan J."/>
            <person name="Dilworth D."/>
            <person name="Sandor L."/>
            <person name="Poggeler S."/>
            <person name="Barry K."/>
            <person name="Grigoriev I.V."/>
            <person name="Nowrousian M."/>
        </authorList>
    </citation>
    <scope>NUCLEOTIDE SEQUENCE [LARGE SCALE GENOMIC DNA]</scope>
    <source>
        <strain evidence="8 9">CBS 389.68</strain>
    </source>
</reference>
<dbReference type="GO" id="GO:0022857">
    <property type="term" value="F:transmembrane transporter activity"/>
    <property type="evidence" value="ECO:0007669"/>
    <property type="project" value="InterPro"/>
</dbReference>
<dbReference type="CDD" id="cd17323">
    <property type="entry name" value="MFS_Tpo1_MDR_like"/>
    <property type="match status" value="1"/>
</dbReference>
<dbReference type="STRING" id="341454.A0A4S2MQB3"/>
<gene>
    <name evidence="8" type="ORF">EX30DRAFT_360329</name>
</gene>
<accession>A0A4S2MQB3</accession>
<feature type="transmembrane region" description="Helical" evidence="6">
    <location>
        <begin position="166"/>
        <end position="186"/>
    </location>
</feature>
<evidence type="ECO:0000256" key="5">
    <source>
        <dbReference type="SAM" id="MobiDB-lite"/>
    </source>
</evidence>
<dbReference type="FunCoup" id="A0A4S2MQB3">
    <property type="interactions" value="7"/>
</dbReference>
<dbReference type="InterPro" id="IPR011701">
    <property type="entry name" value="MFS"/>
</dbReference>
<dbReference type="InterPro" id="IPR036259">
    <property type="entry name" value="MFS_trans_sf"/>
</dbReference>
<feature type="transmembrane region" description="Helical" evidence="6">
    <location>
        <begin position="260"/>
        <end position="280"/>
    </location>
</feature>
<feature type="compositionally biased region" description="Low complexity" evidence="5">
    <location>
        <begin position="25"/>
        <end position="38"/>
    </location>
</feature>
<organism evidence="8 9">
    <name type="scientific">Ascodesmis nigricans</name>
    <dbReference type="NCBI Taxonomy" id="341454"/>
    <lineage>
        <taxon>Eukaryota</taxon>
        <taxon>Fungi</taxon>
        <taxon>Dikarya</taxon>
        <taxon>Ascomycota</taxon>
        <taxon>Pezizomycotina</taxon>
        <taxon>Pezizomycetes</taxon>
        <taxon>Pezizales</taxon>
        <taxon>Ascodesmidaceae</taxon>
        <taxon>Ascodesmis</taxon>
    </lineage>
</organism>
<feature type="transmembrane region" description="Helical" evidence="6">
    <location>
        <begin position="198"/>
        <end position="217"/>
    </location>
</feature>
<evidence type="ECO:0000313" key="9">
    <source>
        <dbReference type="Proteomes" id="UP000298138"/>
    </source>
</evidence>
<feature type="transmembrane region" description="Helical" evidence="6">
    <location>
        <begin position="537"/>
        <end position="557"/>
    </location>
</feature>
<keyword evidence="3 6" id="KW-1133">Transmembrane helix</keyword>
<dbReference type="FunFam" id="1.20.1250.20:FF:000460">
    <property type="entry name" value="MFS multidrug transporter, putative"/>
    <property type="match status" value="1"/>
</dbReference>
<feature type="transmembrane region" description="Helical" evidence="6">
    <location>
        <begin position="403"/>
        <end position="423"/>
    </location>
</feature>
<dbReference type="AlphaFoldDB" id="A0A4S2MQB3"/>
<feature type="transmembrane region" description="Helical" evidence="6">
    <location>
        <begin position="286"/>
        <end position="305"/>
    </location>
</feature>
<evidence type="ECO:0000256" key="6">
    <source>
        <dbReference type="SAM" id="Phobius"/>
    </source>
</evidence>
<dbReference type="Proteomes" id="UP000298138">
    <property type="component" value="Unassembled WGS sequence"/>
</dbReference>
<dbReference type="GO" id="GO:0016020">
    <property type="term" value="C:membrane"/>
    <property type="evidence" value="ECO:0007669"/>
    <property type="project" value="UniProtKB-SubCell"/>
</dbReference>
<feature type="transmembrane region" description="Helical" evidence="6">
    <location>
        <begin position="223"/>
        <end position="248"/>
    </location>
</feature>
<evidence type="ECO:0000256" key="3">
    <source>
        <dbReference type="ARBA" id="ARBA00022989"/>
    </source>
</evidence>
<dbReference type="PANTHER" id="PTHR23502">
    <property type="entry name" value="MAJOR FACILITATOR SUPERFAMILY"/>
    <property type="match status" value="1"/>
</dbReference>
<dbReference type="GO" id="GO:0140115">
    <property type="term" value="P:export across plasma membrane"/>
    <property type="evidence" value="ECO:0007669"/>
    <property type="project" value="UniProtKB-ARBA"/>
</dbReference>
<evidence type="ECO:0000256" key="1">
    <source>
        <dbReference type="ARBA" id="ARBA00004141"/>
    </source>
</evidence>
<feature type="compositionally biased region" description="Basic and acidic residues" evidence="5">
    <location>
        <begin position="1"/>
        <end position="13"/>
    </location>
</feature>
<feature type="non-terminal residue" evidence="8">
    <location>
        <position position="1"/>
    </location>
</feature>
<dbReference type="GO" id="GO:0042908">
    <property type="term" value="P:xenobiotic transport"/>
    <property type="evidence" value="ECO:0007669"/>
    <property type="project" value="UniProtKB-ARBA"/>
</dbReference>
<proteinExistence type="predicted"/>
<feature type="transmembrane region" description="Helical" evidence="6">
    <location>
        <begin position="504"/>
        <end position="525"/>
    </location>
</feature>
<feature type="region of interest" description="Disordered" evidence="5">
    <location>
        <begin position="1"/>
        <end position="55"/>
    </location>
</feature>
<dbReference type="InterPro" id="IPR005829">
    <property type="entry name" value="Sugar_transporter_CS"/>
</dbReference>
<feature type="transmembrane region" description="Helical" evidence="6">
    <location>
        <begin position="444"/>
        <end position="463"/>
    </location>
</feature>
<dbReference type="SUPFAM" id="SSF103473">
    <property type="entry name" value="MFS general substrate transporter"/>
    <property type="match status" value="1"/>
</dbReference>
<keyword evidence="2 6" id="KW-0812">Transmembrane</keyword>
<name>A0A4S2MQB3_9PEZI</name>
<keyword evidence="4 6" id="KW-0472">Membrane</keyword>
<keyword evidence="9" id="KW-1185">Reference proteome</keyword>
<evidence type="ECO:0000256" key="2">
    <source>
        <dbReference type="ARBA" id="ARBA00022692"/>
    </source>
</evidence>
<dbReference type="InterPro" id="IPR020846">
    <property type="entry name" value="MFS_dom"/>
</dbReference>
<dbReference type="PANTHER" id="PTHR23502:SF33">
    <property type="entry name" value="MAJOR FACILITATOR SUPERFAMILY (MFS) PROFILE DOMAIN-CONTAINING PROTEIN-RELATED"/>
    <property type="match status" value="1"/>
</dbReference>
<dbReference type="PROSITE" id="PS00216">
    <property type="entry name" value="SUGAR_TRANSPORT_1"/>
    <property type="match status" value="1"/>
</dbReference>
<dbReference type="EMBL" id="ML220168">
    <property type="protein sequence ID" value="TGZ76708.1"/>
    <property type="molecule type" value="Genomic_DNA"/>
</dbReference>
<feature type="transmembrane region" description="Helical" evidence="6">
    <location>
        <begin position="364"/>
        <end position="383"/>
    </location>
</feature>
<feature type="transmembrane region" description="Helical" evidence="6">
    <location>
        <begin position="129"/>
        <end position="146"/>
    </location>
</feature>
<dbReference type="PROSITE" id="PS50850">
    <property type="entry name" value="MFS"/>
    <property type="match status" value="1"/>
</dbReference>
<evidence type="ECO:0000259" key="7">
    <source>
        <dbReference type="PROSITE" id="PS50850"/>
    </source>
</evidence>
<feature type="transmembrane region" description="Helical" evidence="6">
    <location>
        <begin position="469"/>
        <end position="492"/>
    </location>
</feature>